<accession>A0A7C9I265</accession>
<dbReference type="Proteomes" id="UP000483286">
    <property type="component" value="Unassembled WGS sequence"/>
</dbReference>
<comment type="caution">
    <text evidence="2">The sequence shown here is derived from an EMBL/GenBank/DDBJ whole genome shotgun (WGS) entry which is preliminary data.</text>
</comment>
<dbReference type="AlphaFoldDB" id="A0A7C9I265"/>
<dbReference type="EMBL" id="WQLB01000005">
    <property type="protein sequence ID" value="MVN86271.1"/>
    <property type="molecule type" value="Genomic_DNA"/>
</dbReference>
<name>A0A7C9I265_9DEIO</name>
<evidence type="ECO:0008006" key="4">
    <source>
        <dbReference type="Google" id="ProtNLM"/>
    </source>
</evidence>
<gene>
    <name evidence="2" type="ORF">GO986_05785</name>
</gene>
<feature type="chain" id="PRO_5028976172" description="Secreted protein" evidence="1">
    <location>
        <begin position="25"/>
        <end position="151"/>
    </location>
</feature>
<sequence>MFSVLLSSLLLTAQAVPVAPVANAATPTSIVNSLAVKRNWTGQDSEFCKARAAQNAYNNYPRAPLAKLKFIKTFAFRGTTNASSERTYLDVFNNGGFQTPFPWQEGQWLARQYTAQPTPRYTYLLELQDRPKEPNRFSTEASVCITVFGIR</sequence>
<reference evidence="2 3" key="1">
    <citation type="submission" date="2019-12" db="EMBL/GenBank/DDBJ databases">
        <title>Deinococcus sp. HMF7620 Genome sequencing and assembly.</title>
        <authorList>
            <person name="Kang H."/>
            <person name="Kim H."/>
            <person name="Joh K."/>
        </authorList>
    </citation>
    <scope>NUCLEOTIDE SEQUENCE [LARGE SCALE GENOMIC DNA]</scope>
    <source>
        <strain evidence="2 3">HMF7620</strain>
    </source>
</reference>
<evidence type="ECO:0000313" key="2">
    <source>
        <dbReference type="EMBL" id="MVN86271.1"/>
    </source>
</evidence>
<evidence type="ECO:0000313" key="3">
    <source>
        <dbReference type="Proteomes" id="UP000483286"/>
    </source>
</evidence>
<protein>
    <recommendedName>
        <fullName evidence="4">Secreted protein</fullName>
    </recommendedName>
</protein>
<dbReference type="RefSeq" id="WP_157458318.1">
    <property type="nucleotide sequence ID" value="NZ_WQLB01000005.1"/>
</dbReference>
<proteinExistence type="predicted"/>
<keyword evidence="1" id="KW-0732">Signal</keyword>
<organism evidence="2 3">
    <name type="scientific">Deinococcus arboris</name>
    <dbReference type="NCBI Taxonomy" id="2682977"/>
    <lineage>
        <taxon>Bacteria</taxon>
        <taxon>Thermotogati</taxon>
        <taxon>Deinococcota</taxon>
        <taxon>Deinococci</taxon>
        <taxon>Deinococcales</taxon>
        <taxon>Deinococcaceae</taxon>
        <taxon>Deinococcus</taxon>
    </lineage>
</organism>
<evidence type="ECO:0000256" key="1">
    <source>
        <dbReference type="SAM" id="SignalP"/>
    </source>
</evidence>
<feature type="signal peptide" evidence="1">
    <location>
        <begin position="1"/>
        <end position="24"/>
    </location>
</feature>
<keyword evidence="3" id="KW-1185">Reference proteome</keyword>